<dbReference type="SUPFAM" id="SSF46689">
    <property type="entry name" value="Homeodomain-like"/>
    <property type="match status" value="1"/>
</dbReference>
<dbReference type="PRINTS" id="PR00032">
    <property type="entry name" value="HTHARAC"/>
</dbReference>
<dbReference type="Pfam" id="PF02311">
    <property type="entry name" value="AraC_binding"/>
    <property type="match status" value="1"/>
</dbReference>
<dbReference type="InterPro" id="IPR009057">
    <property type="entry name" value="Homeodomain-like_sf"/>
</dbReference>
<dbReference type="Gene3D" id="1.10.10.60">
    <property type="entry name" value="Homeodomain-like"/>
    <property type="match status" value="2"/>
</dbReference>
<name>A0ABW1RA29_9LACO</name>
<organism evidence="5 6">
    <name type="scientific">Loigolactobacillus jiayinensis</name>
    <dbReference type="NCBI Taxonomy" id="2486016"/>
    <lineage>
        <taxon>Bacteria</taxon>
        <taxon>Bacillati</taxon>
        <taxon>Bacillota</taxon>
        <taxon>Bacilli</taxon>
        <taxon>Lactobacillales</taxon>
        <taxon>Lactobacillaceae</taxon>
        <taxon>Loigolactobacillus</taxon>
    </lineage>
</organism>
<evidence type="ECO:0000259" key="4">
    <source>
        <dbReference type="PROSITE" id="PS01124"/>
    </source>
</evidence>
<dbReference type="Pfam" id="PF12833">
    <property type="entry name" value="HTH_18"/>
    <property type="match status" value="1"/>
</dbReference>
<dbReference type="InterPro" id="IPR003313">
    <property type="entry name" value="AraC-bd"/>
</dbReference>
<comment type="caution">
    <text evidence="5">The sequence shown here is derived from an EMBL/GenBank/DDBJ whole genome shotgun (WGS) entry which is preliminary data.</text>
</comment>
<keyword evidence="1" id="KW-0805">Transcription regulation</keyword>
<dbReference type="InterPro" id="IPR037923">
    <property type="entry name" value="HTH-like"/>
</dbReference>
<reference evidence="6" key="1">
    <citation type="journal article" date="2019" name="Int. J. Syst. Evol. Microbiol.">
        <title>The Global Catalogue of Microorganisms (GCM) 10K type strain sequencing project: providing services to taxonomists for standard genome sequencing and annotation.</title>
        <authorList>
            <consortium name="The Broad Institute Genomics Platform"/>
            <consortium name="The Broad Institute Genome Sequencing Center for Infectious Disease"/>
            <person name="Wu L."/>
            <person name="Ma J."/>
        </authorList>
    </citation>
    <scope>NUCLEOTIDE SEQUENCE [LARGE SCALE GENOMIC DNA]</scope>
    <source>
        <strain evidence="6">CCM 8904</strain>
    </source>
</reference>
<keyword evidence="6" id="KW-1185">Reference proteome</keyword>
<evidence type="ECO:0000313" key="6">
    <source>
        <dbReference type="Proteomes" id="UP001596289"/>
    </source>
</evidence>
<proteinExistence type="predicted"/>
<dbReference type="CDD" id="cd02208">
    <property type="entry name" value="cupin_RmlC-like"/>
    <property type="match status" value="1"/>
</dbReference>
<dbReference type="EMBL" id="JBHSSL010000014">
    <property type="protein sequence ID" value="MFC6169292.1"/>
    <property type="molecule type" value="Genomic_DNA"/>
</dbReference>
<keyword evidence="3" id="KW-0804">Transcription</keyword>
<dbReference type="InterPro" id="IPR018060">
    <property type="entry name" value="HTH_AraC"/>
</dbReference>
<dbReference type="InterPro" id="IPR020449">
    <property type="entry name" value="Tscrpt_reg_AraC-type_HTH"/>
</dbReference>
<feature type="domain" description="HTH araC/xylS-type" evidence="4">
    <location>
        <begin position="235"/>
        <end position="332"/>
    </location>
</feature>
<dbReference type="PANTHER" id="PTHR43280">
    <property type="entry name" value="ARAC-FAMILY TRANSCRIPTIONAL REGULATOR"/>
    <property type="match status" value="1"/>
</dbReference>
<accession>A0ABW1RA29</accession>
<evidence type="ECO:0000256" key="1">
    <source>
        <dbReference type="ARBA" id="ARBA00023015"/>
    </source>
</evidence>
<sequence>MVKNYNYPTYGDDKMDCQPFNNLNSHYSADYPRIATNLPLSLFYKRKKIKKVLYTMVTDNKLDSFEAADYQVLHQDKDFELLYILSGQLTNVLGDKEFLFSAGDACLLNPQMAHFERLDPACSVVFLNLSVTFLNELLKNIDEKGPLFSFLKQSLQSENEWQRRYIQFTKNLPTENKVVKILFDSLQQELATNKIGKKYLQKGLVLRLLAAFENSKRFTMQEFDLDSTKEAFLVNRVIYQIEHHYGNVTRQNIEQALHYNAEYLNRLLKKQTGKTISNYAQKIRTKNAENLLISTDLPIHSIAEKLGFSNETYFFQFFKKQVGCSPKKYRDTSKKADTID</sequence>
<keyword evidence="2" id="KW-0238">DNA-binding</keyword>
<evidence type="ECO:0000313" key="5">
    <source>
        <dbReference type="EMBL" id="MFC6169292.1"/>
    </source>
</evidence>
<dbReference type="InterPro" id="IPR014710">
    <property type="entry name" value="RmlC-like_jellyroll"/>
</dbReference>
<dbReference type="PROSITE" id="PS01124">
    <property type="entry name" value="HTH_ARAC_FAMILY_2"/>
    <property type="match status" value="1"/>
</dbReference>
<dbReference type="Gene3D" id="2.60.120.10">
    <property type="entry name" value="Jelly Rolls"/>
    <property type="match status" value="1"/>
</dbReference>
<dbReference type="Proteomes" id="UP001596289">
    <property type="component" value="Unassembled WGS sequence"/>
</dbReference>
<dbReference type="SUPFAM" id="SSF51215">
    <property type="entry name" value="Regulatory protein AraC"/>
    <property type="match status" value="1"/>
</dbReference>
<protein>
    <submittedName>
        <fullName evidence="5">Helix-turn-helix domain-containing protein</fullName>
    </submittedName>
</protein>
<dbReference type="PANTHER" id="PTHR43280:SF28">
    <property type="entry name" value="HTH-TYPE TRANSCRIPTIONAL ACTIVATOR RHAS"/>
    <property type="match status" value="1"/>
</dbReference>
<evidence type="ECO:0000256" key="3">
    <source>
        <dbReference type="ARBA" id="ARBA00023163"/>
    </source>
</evidence>
<dbReference type="RefSeq" id="WP_225418826.1">
    <property type="nucleotide sequence ID" value="NZ_JBHSSL010000014.1"/>
</dbReference>
<gene>
    <name evidence="5" type="ORF">ACFQGP_01655</name>
</gene>
<dbReference type="SMART" id="SM00342">
    <property type="entry name" value="HTH_ARAC"/>
    <property type="match status" value="1"/>
</dbReference>
<evidence type="ECO:0000256" key="2">
    <source>
        <dbReference type="ARBA" id="ARBA00023125"/>
    </source>
</evidence>